<proteinExistence type="predicted"/>
<dbReference type="OrthoDB" id="2852133at2759"/>
<accession>A0A5C3Q448</accession>
<evidence type="ECO:0000313" key="1">
    <source>
        <dbReference type="EMBL" id="TFK96571.1"/>
    </source>
</evidence>
<gene>
    <name evidence="1" type="ORF">BDV98DRAFT_586257</name>
</gene>
<name>A0A5C3Q448_9AGAR</name>
<protein>
    <recommendedName>
        <fullName evidence="3">F-box domain-containing protein</fullName>
    </recommendedName>
</protein>
<evidence type="ECO:0000313" key="2">
    <source>
        <dbReference type="Proteomes" id="UP000305067"/>
    </source>
</evidence>
<evidence type="ECO:0008006" key="3">
    <source>
        <dbReference type="Google" id="ProtNLM"/>
    </source>
</evidence>
<keyword evidence="2" id="KW-1185">Reference proteome</keyword>
<sequence length="548" mass="61984">MSSAAPLQPSTHLLREKCLTCGTADLLQEKCLFCNTIDPHSAYTLSSPFSPTNSFDFTPQHYQAARQLIDEGEAKIHQINQYIDQITAHRDTLAQVVLDHPPWIPGIVWRRWREAVVSRPSFWSDIFFRWHEGLSVQDHQEKMETRLTSAGTSPLNISINARAPYDMDEDETNDARFQSILSHIHKSKSLKSEPMLRNSNPWTPGTPHPVFQYLHTLEIHAGNLWARWPPLQNTPMLTDLIVSHTHLIPFPSLRWANFRSISLDSCACNIVDLLEAIRLAGNSLNHLSIYHQNPRDRRVFFATAHVSESRPPLPVNLPIVDLVALNALTLDFGDANSEDMHFVVAHLHTPRLQCFHIIRPDDNYLLSILAFARSCKVGTCLQTLTIDLPCFDAYGVFVEFLAELDALQTLSLLGEDPMGFTNEGIIPIGHVDATLKALEWPSAMPTLDVRPFVPAHHSHWSTPGICPRLTSITLQGLTLRLRLLERMVRSRRQEEAIHVSRSLSPSAMLEDVALRNASLGQKGVDLKWWKDMQDNNVITLSTCYSLLE</sequence>
<reference evidence="1 2" key="1">
    <citation type="journal article" date="2019" name="Nat. Ecol. Evol.">
        <title>Megaphylogeny resolves global patterns of mushroom evolution.</title>
        <authorList>
            <person name="Varga T."/>
            <person name="Krizsan K."/>
            <person name="Foldi C."/>
            <person name="Dima B."/>
            <person name="Sanchez-Garcia M."/>
            <person name="Sanchez-Ramirez S."/>
            <person name="Szollosi G.J."/>
            <person name="Szarkandi J.G."/>
            <person name="Papp V."/>
            <person name="Albert L."/>
            <person name="Andreopoulos W."/>
            <person name="Angelini C."/>
            <person name="Antonin V."/>
            <person name="Barry K.W."/>
            <person name="Bougher N.L."/>
            <person name="Buchanan P."/>
            <person name="Buyck B."/>
            <person name="Bense V."/>
            <person name="Catcheside P."/>
            <person name="Chovatia M."/>
            <person name="Cooper J."/>
            <person name="Damon W."/>
            <person name="Desjardin D."/>
            <person name="Finy P."/>
            <person name="Geml J."/>
            <person name="Haridas S."/>
            <person name="Hughes K."/>
            <person name="Justo A."/>
            <person name="Karasinski D."/>
            <person name="Kautmanova I."/>
            <person name="Kiss B."/>
            <person name="Kocsube S."/>
            <person name="Kotiranta H."/>
            <person name="LaButti K.M."/>
            <person name="Lechner B.E."/>
            <person name="Liimatainen K."/>
            <person name="Lipzen A."/>
            <person name="Lukacs Z."/>
            <person name="Mihaltcheva S."/>
            <person name="Morgado L.N."/>
            <person name="Niskanen T."/>
            <person name="Noordeloos M.E."/>
            <person name="Ohm R.A."/>
            <person name="Ortiz-Santana B."/>
            <person name="Ovrebo C."/>
            <person name="Racz N."/>
            <person name="Riley R."/>
            <person name="Savchenko A."/>
            <person name="Shiryaev A."/>
            <person name="Soop K."/>
            <person name="Spirin V."/>
            <person name="Szebenyi C."/>
            <person name="Tomsovsky M."/>
            <person name="Tulloss R.E."/>
            <person name="Uehling J."/>
            <person name="Grigoriev I.V."/>
            <person name="Vagvolgyi C."/>
            <person name="Papp T."/>
            <person name="Martin F.M."/>
            <person name="Miettinen O."/>
            <person name="Hibbett D.S."/>
            <person name="Nagy L.G."/>
        </authorList>
    </citation>
    <scope>NUCLEOTIDE SEQUENCE [LARGE SCALE GENOMIC DNA]</scope>
    <source>
        <strain evidence="1 2">CBS 309.79</strain>
    </source>
</reference>
<dbReference type="Proteomes" id="UP000305067">
    <property type="component" value="Unassembled WGS sequence"/>
</dbReference>
<organism evidence="1 2">
    <name type="scientific">Pterulicium gracile</name>
    <dbReference type="NCBI Taxonomy" id="1884261"/>
    <lineage>
        <taxon>Eukaryota</taxon>
        <taxon>Fungi</taxon>
        <taxon>Dikarya</taxon>
        <taxon>Basidiomycota</taxon>
        <taxon>Agaricomycotina</taxon>
        <taxon>Agaricomycetes</taxon>
        <taxon>Agaricomycetidae</taxon>
        <taxon>Agaricales</taxon>
        <taxon>Pleurotineae</taxon>
        <taxon>Pterulaceae</taxon>
        <taxon>Pterulicium</taxon>
    </lineage>
</organism>
<dbReference type="EMBL" id="ML178858">
    <property type="protein sequence ID" value="TFK96571.1"/>
    <property type="molecule type" value="Genomic_DNA"/>
</dbReference>
<dbReference type="AlphaFoldDB" id="A0A5C3Q448"/>